<dbReference type="OMA" id="QPPEPIY"/>
<dbReference type="SUPFAM" id="SSF57903">
    <property type="entry name" value="FYVE/PHD zinc finger"/>
    <property type="match status" value="1"/>
</dbReference>
<evidence type="ECO:0000256" key="4">
    <source>
        <dbReference type="ARBA" id="ARBA00022833"/>
    </source>
</evidence>
<feature type="domain" description="PHD-type" evidence="9">
    <location>
        <begin position="713"/>
        <end position="765"/>
    </location>
</feature>
<accession>A0A1Y1IC70</accession>
<feature type="region of interest" description="Disordered" evidence="8">
    <location>
        <begin position="631"/>
        <end position="707"/>
    </location>
</feature>
<dbReference type="GO" id="GO:0005634">
    <property type="term" value="C:nucleus"/>
    <property type="evidence" value="ECO:0000318"/>
    <property type="project" value="GO_Central"/>
</dbReference>
<feature type="compositionally biased region" description="Acidic residues" evidence="8">
    <location>
        <begin position="681"/>
        <end position="707"/>
    </location>
</feature>
<reference evidence="10 11" key="1">
    <citation type="journal article" date="2014" name="Nat. Commun.">
        <title>Klebsormidium flaccidum genome reveals primary factors for plant terrestrial adaptation.</title>
        <authorList>
            <person name="Hori K."/>
            <person name="Maruyama F."/>
            <person name="Fujisawa T."/>
            <person name="Togashi T."/>
            <person name="Yamamoto N."/>
            <person name="Seo M."/>
            <person name="Sato S."/>
            <person name="Yamada T."/>
            <person name="Mori H."/>
            <person name="Tajima N."/>
            <person name="Moriyama T."/>
            <person name="Ikeuchi M."/>
            <person name="Watanabe M."/>
            <person name="Wada H."/>
            <person name="Kobayashi K."/>
            <person name="Saito M."/>
            <person name="Masuda T."/>
            <person name="Sasaki-Sekimoto Y."/>
            <person name="Mashiguchi K."/>
            <person name="Awai K."/>
            <person name="Shimojima M."/>
            <person name="Masuda S."/>
            <person name="Iwai M."/>
            <person name="Nobusawa T."/>
            <person name="Narise T."/>
            <person name="Kondo S."/>
            <person name="Saito H."/>
            <person name="Sato R."/>
            <person name="Murakawa M."/>
            <person name="Ihara Y."/>
            <person name="Oshima-Yamada Y."/>
            <person name="Ohtaka K."/>
            <person name="Satoh M."/>
            <person name="Sonobe K."/>
            <person name="Ishii M."/>
            <person name="Ohtani R."/>
            <person name="Kanamori-Sato M."/>
            <person name="Honoki R."/>
            <person name="Miyazaki D."/>
            <person name="Mochizuki H."/>
            <person name="Umetsu J."/>
            <person name="Higashi K."/>
            <person name="Shibata D."/>
            <person name="Kamiya Y."/>
            <person name="Sato N."/>
            <person name="Nakamura Y."/>
            <person name="Tabata S."/>
            <person name="Ida S."/>
            <person name="Kurokawa K."/>
            <person name="Ohta H."/>
        </authorList>
    </citation>
    <scope>NUCLEOTIDE SEQUENCE [LARGE SCALE GENOMIC DNA]</scope>
    <source>
        <strain evidence="10 11">NIES-2285</strain>
    </source>
</reference>
<dbReference type="SMART" id="SM00249">
    <property type="entry name" value="PHD"/>
    <property type="match status" value="1"/>
</dbReference>
<keyword evidence="2" id="KW-0479">Metal-binding</keyword>
<name>A0A1Y1IC70_KLENI</name>
<dbReference type="GO" id="GO:0031490">
    <property type="term" value="F:chromatin DNA binding"/>
    <property type="evidence" value="ECO:0000318"/>
    <property type="project" value="GO_Central"/>
</dbReference>
<comment type="similarity">
    <text evidence="1">Belongs to the SBNO family.</text>
</comment>
<dbReference type="InterPro" id="IPR019787">
    <property type="entry name" value="Znf_PHD-finger"/>
</dbReference>
<proteinExistence type="inferred from homology"/>
<evidence type="ECO:0000256" key="5">
    <source>
        <dbReference type="ARBA" id="ARBA00023015"/>
    </source>
</evidence>
<dbReference type="Gene3D" id="3.30.40.10">
    <property type="entry name" value="Zinc/RING finger domain, C3HC4 (zinc finger)"/>
    <property type="match status" value="1"/>
</dbReference>
<evidence type="ECO:0000256" key="8">
    <source>
        <dbReference type="SAM" id="MobiDB-lite"/>
    </source>
</evidence>
<keyword evidence="11" id="KW-1185">Reference proteome</keyword>
<dbReference type="GO" id="GO:0042393">
    <property type="term" value="F:histone binding"/>
    <property type="evidence" value="ECO:0000318"/>
    <property type="project" value="GO_Central"/>
</dbReference>
<dbReference type="OrthoDB" id="421838at2759"/>
<evidence type="ECO:0000256" key="2">
    <source>
        <dbReference type="ARBA" id="ARBA00022723"/>
    </source>
</evidence>
<dbReference type="InterPro" id="IPR026741">
    <property type="entry name" value="SNO"/>
</dbReference>
<evidence type="ECO:0000256" key="3">
    <source>
        <dbReference type="ARBA" id="ARBA00022771"/>
    </source>
</evidence>
<dbReference type="InterPro" id="IPR001965">
    <property type="entry name" value="Znf_PHD"/>
</dbReference>
<evidence type="ECO:0000256" key="7">
    <source>
        <dbReference type="PROSITE-ProRule" id="PRU00146"/>
    </source>
</evidence>
<evidence type="ECO:0000259" key="9">
    <source>
        <dbReference type="PROSITE" id="PS50016"/>
    </source>
</evidence>
<dbReference type="FunFam" id="3.40.50.300:FF:000342">
    <property type="entry name" value="Protein strawberry notch homolog 2"/>
    <property type="match status" value="1"/>
</dbReference>
<dbReference type="PROSITE" id="PS50016">
    <property type="entry name" value="ZF_PHD_2"/>
    <property type="match status" value="1"/>
</dbReference>
<dbReference type="Proteomes" id="UP000054558">
    <property type="component" value="Unassembled WGS sequence"/>
</dbReference>
<dbReference type="Pfam" id="PF25373">
    <property type="entry name" value="SBNO"/>
    <property type="match status" value="1"/>
</dbReference>
<keyword evidence="5" id="KW-0805">Transcription regulation</keyword>
<dbReference type="InterPro" id="IPR013083">
    <property type="entry name" value="Znf_RING/FYVE/PHD"/>
</dbReference>
<evidence type="ECO:0000256" key="1">
    <source>
        <dbReference type="ARBA" id="ARBA00006992"/>
    </source>
</evidence>
<evidence type="ECO:0000256" key="6">
    <source>
        <dbReference type="ARBA" id="ARBA00023163"/>
    </source>
</evidence>
<dbReference type="PANTHER" id="PTHR12706:SF13">
    <property type="entry name" value="PROTEIN FORGETTER 1"/>
    <property type="match status" value="1"/>
</dbReference>
<dbReference type="Gene3D" id="3.40.50.300">
    <property type="entry name" value="P-loop containing nucleotide triphosphate hydrolases"/>
    <property type="match status" value="1"/>
</dbReference>
<dbReference type="Pfam" id="PF13872">
    <property type="entry name" value="AAA_34"/>
    <property type="match status" value="1"/>
</dbReference>
<dbReference type="GO" id="GO:0006355">
    <property type="term" value="P:regulation of DNA-templated transcription"/>
    <property type="evidence" value="ECO:0000318"/>
    <property type="project" value="GO_Central"/>
</dbReference>
<feature type="region of interest" description="Disordered" evidence="8">
    <location>
        <begin position="1"/>
        <end position="27"/>
    </location>
</feature>
<organism evidence="10 11">
    <name type="scientific">Klebsormidium nitens</name>
    <name type="common">Green alga</name>
    <name type="synonym">Ulothrix nitens</name>
    <dbReference type="NCBI Taxonomy" id="105231"/>
    <lineage>
        <taxon>Eukaryota</taxon>
        <taxon>Viridiplantae</taxon>
        <taxon>Streptophyta</taxon>
        <taxon>Klebsormidiophyceae</taxon>
        <taxon>Klebsormidiales</taxon>
        <taxon>Klebsormidiaceae</taxon>
        <taxon>Klebsormidium</taxon>
    </lineage>
</organism>
<keyword evidence="6" id="KW-0804">Transcription</keyword>
<dbReference type="PANTHER" id="PTHR12706">
    <property type="entry name" value="STRAWBERRY NOTCH-RELATED"/>
    <property type="match status" value="1"/>
</dbReference>
<dbReference type="SUPFAM" id="SSF52540">
    <property type="entry name" value="P-loop containing nucleoside triphosphate hydrolases"/>
    <property type="match status" value="2"/>
</dbReference>
<dbReference type="Pfam" id="PF13871">
    <property type="entry name" value="Helicase_C_4"/>
    <property type="match status" value="1"/>
</dbReference>
<dbReference type="InterPro" id="IPR057332">
    <property type="entry name" value="SBNO_a/b_dom"/>
</dbReference>
<evidence type="ECO:0000313" key="10">
    <source>
        <dbReference type="EMBL" id="GAQ88555.1"/>
    </source>
</evidence>
<sequence>MADPPPSPSLSSARQLPQPPGLNAPRLNLAGGHQLVKVECAKCKAHLNVSTSSHTFTCPNDFCRQLQALPEQLRRPAEGAQAPLRSTQFHCPSPTCNSLLNVPIGLQNFLCPRCLKPITVGRNGGPSTISQPMRGAAGFLAPPLGPGNLAAGRYPFHMPAQPPEEIHEMVLDVEREEGEEAGAGDTFMDYRASKLAYGLPHPDPIVETTSLSAVQPPDPTYEPKIRGEVETSGCLSSLQMESIVYASQRHDQMLPDGSRAGFFLGDGAGVGKGRTVAGLVWENWLQGRRKALWLSVASDLKFDSRRDLDDVGASEVEVHALNKLPYGKLDSKSIGIHEGVVFLTYSSLIATSEKGRSRLQQLVQWFKPDFDGLIVFDECHKAKNLVPESGGNATRTGEAVQELQTKLPNARIVYCSATGASEPRNLGYMVRLGLWGPRTAFSSFPDFLTMLEKRGVGALELVAMDMKARGMYVCRTLSFKGADFDIVEVPLEPKMKEMYTHAASFWDRLRLDLLLAIETVADGKQKSNSLWRYFWASHQRFFRHMCMAAKVHRAVSLAKDAVASGRSVVIGLQSTGEARTEEAVSKYGEELDDFVSGPRELLIKLVEDNYPMFDEPSDEIGADGHVASLQLPARSSRSKTRAGGAPEAGPSGRNGKRGKAEPQVTRSSRGRVLKKPKYEEPDSDDELWIEEEETSSEEEGKDGEASDQEVELFRPCYVCLQEQEGDVLLLKCSKCDKAAHAACLTPPLMPPKEDTPWLCPACDKTDQEARAQREALIKDQWAKYNKMKAAKELWLEIIRTKLELPNNPLDEVIDQLGGPEKVAEMTGRKGMLVRNLDGKGVTWRARNSKEVSLEMINMVEKQKFMDGEKLVAVISEAASAGISIQADRRALNQRRRVHITLELPWSADKAIQQFGRTHRSNQASAPEYRLLFTNLGGEKRFASIVAKRLESLGALTQGDRRAGPSLGAYNYDSYWGKRALAAVYKAINAQIPSPAPPPGCKRSSPEEARFITDARAALVSCNIIQDSTRAGSIRGMASGRITESDMYDVARFLNRLLGLEPGLQNSLFDFFVANFDALVLEARRTGHFDTGIVEMRGARVALDGEPEEVFREASGSAATLHCVVKVDRGLPFEDASAALEAAPAEDPGNGFYISRREWLGRKHSLLAVRSFDSSAPLFTIYRPASGRAGREMPQAELRLKYEQVASEDAAKAAWTMDFDASASQCMHGPKCKWQSACSVGRRVNELHILNGLILPVWGIVEKALSKQERIGDRRLRVVRLEMTDDGRRVVGVHVPTPAIASVLEGLKRPVAQLDKV</sequence>
<dbReference type="Pfam" id="PF00628">
    <property type="entry name" value="PHD"/>
    <property type="match status" value="1"/>
</dbReference>
<dbReference type="EMBL" id="DF237388">
    <property type="protein sequence ID" value="GAQ88555.1"/>
    <property type="molecule type" value="Genomic_DNA"/>
</dbReference>
<dbReference type="InterPro" id="IPR011011">
    <property type="entry name" value="Znf_FYVE_PHD"/>
</dbReference>
<dbReference type="GO" id="GO:0008270">
    <property type="term" value="F:zinc ion binding"/>
    <property type="evidence" value="ECO:0007669"/>
    <property type="project" value="UniProtKB-KW"/>
</dbReference>
<dbReference type="InterPro" id="IPR026937">
    <property type="entry name" value="SBNO_Helicase_C_dom"/>
</dbReference>
<protein>
    <submittedName>
        <fullName evidence="10">Protein with zinc finger domain</fullName>
    </submittedName>
</protein>
<dbReference type="InterPro" id="IPR039187">
    <property type="entry name" value="SNO_AAA"/>
</dbReference>
<keyword evidence="4" id="KW-0862">Zinc</keyword>
<keyword evidence="3 7" id="KW-0863">Zinc-finger</keyword>
<gene>
    <name evidence="10" type="ORF">KFL_004390030</name>
</gene>
<dbReference type="InterPro" id="IPR027417">
    <property type="entry name" value="P-loop_NTPase"/>
</dbReference>
<evidence type="ECO:0000313" key="11">
    <source>
        <dbReference type="Proteomes" id="UP000054558"/>
    </source>
</evidence>
<dbReference type="CDD" id="cd15489">
    <property type="entry name" value="PHD_SF"/>
    <property type="match status" value="1"/>
</dbReference>